<sequence length="294" mass="30641">MGRGEWAGGLGRLVGVAAELGEAGRQAVLRGGRSAAGGRWALAALGSVAAPAVPATEPWKLSLGTLIGRHPRTPAVAHKLLGLLDGYGAVHLGPAKVGFDGEEVEWDKVVELRTRNAFEVLTTSALEQDVDRIREFLPPVPGRKWAVTKAGEALATVVLAALERGSVDQRLDELTVPAQIVYRGLLGRPRTLDAGCFAAATLVIVGQAGASLIATARQRGIPVRPADAATEEERAAHVAVLRERTDAVARLLSRIEQSEPEQVEASAATPQVSLDKAPIDEPAGGPGPEPHPAG</sequence>
<name>A0ABY7QDE9_9ACTN</name>
<dbReference type="RefSeq" id="WP_270149783.1">
    <property type="nucleotide sequence ID" value="NZ_CP115450.1"/>
</dbReference>
<evidence type="ECO:0000313" key="2">
    <source>
        <dbReference type="EMBL" id="WBP90783.1"/>
    </source>
</evidence>
<evidence type="ECO:0000256" key="1">
    <source>
        <dbReference type="SAM" id="MobiDB-lite"/>
    </source>
</evidence>
<organism evidence="2 3">
    <name type="scientific">Kitasatospora cathayae</name>
    <dbReference type="NCBI Taxonomy" id="3004092"/>
    <lineage>
        <taxon>Bacteria</taxon>
        <taxon>Bacillati</taxon>
        <taxon>Actinomycetota</taxon>
        <taxon>Actinomycetes</taxon>
        <taxon>Kitasatosporales</taxon>
        <taxon>Streptomycetaceae</taxon>
        <taxon>Kitasatospora</taxon>
    </lineage>
</organism>
<keyword evidence="3" id="KW-1185">Reference proteome</keyword>
<dbReference type="Proteomes" id="UP001212821">
    <property type="component" value="Chromosome"/>
</dbReference>
<feature type="compositionally biased region" description="Pro residues" evidence="1">
    <location>
        <begin position="285"/>
        <end position="294"/>
    </location>
</feature>
<feature type="region of interest" description="Disordered" evidence="1">
    <location>
        <begin position="255"/>
        <end position="294"/>
    </location>
</feature>
<gene>
    <name evidence="2" type="ORF">O1G21_36240</name>
</gene>
<proteinExistence type="predicted"/>
<reference evidence="3" key="1">
    <citation type="submission" date="2022-12" db="EMBL/GenBank/DDBJ databases">
        <authorList>
            <person name="Mo P."/>
        </authorList>
    </citation>
    <scope>NUCLEOTIDE SEQUENCE [LARGE SCALE GENOMIC DNA]</scope>
    <source>
        <strain evidence="3">HUAS 3-15</strain>
    </source>
</reference>
<evidence type="ECO:0000313" key="3">
    <source>
        <dbReference type="Proteomes" id="UP001212821"/>
    </source>
</evidence>
<protein>
    <recommendedName>
        <fullName evidence="4">GPP34 family phosphoprotein</fullName>
    </recommendedName>
</protein>
<dbReference type="EMBL" id="CP115450">
    <property type="protein sequence ID" value="WBP90783.1"/>
    <property type="molecule type" value="Genomic_DNA"/>
</dbReference>
<accession>A0ABY7QDE9</accession>
<evidence type="ECO:0008006" key="4">
    <source>
        <dbReference type="Google" id="ProtNLM"/>
    </source>
</evidence>